<organism evidence="6 7">
    <name type="scientific">Kaistia nematophila</name>
    <dbReference type="NCBI Taxonomy" id="2994654"/>
    <lineage>
        <taxon>Bacteria</taxon>
        <taxon>Pseudomonadati</taxon>
        <taxon>Pseudomonadota</taxon>
        <taxon>Alphaproteobacteria</taxon>
        <taxon>Hyphomicrobiales</taxon>
        <taxon>Kaistiaceae</taxon>
        <taxon>Kaistia</taxon>
    </lineage>
</organism>
<feature type="domain" description="NodB homology" evidence="5">
    <location>
        <begin position="81"/>
        <end position="185"/>
    </location>
</feature>
<evidence type="ECO:0000256" key="4">
    <source>
        <dbReference type="ARBA" id="ARBA00032976"/>
    </source>
</evidence>
<dbReference type="RefSeq" id="WP_266338854.1">
    <property type="nucleotide sequence ID" value="NZ_JAPKNK010000004.1"/>
</dbReference>
<dbReference type="InterPro" id="IPR011330">
    <property type="entry name" value="Glyco_hydro/deAcase_b/a-brl"/>
</dbReference>
<proteinExistence type="inferred from homology"/>
<name>A0A9X3IMH0_9HYPH</name>
<dbReference type="PANTHER" id="PTHR43123:SF4">
    <property type="entry name" value="POLYSACCHARIDE DEACETYLASE"/>
    <property type="match status" value="1"/>
</dbReference>
<dbReference type="EMBL" id="JAPKNK010000004">
    <property type="protein sequence ID" value="MCX5569885.1"/>
    <property type="molecule type" value="Genomic_DNA"/>
</dbReference>
<dbReference type="GO" id="GO:0016810">
    <property type="term" value="F:hydrolase activity, acting on carbon-nitrogen (but not peptide) bonds"/>
    <property type="evidence" value="ECO:0007669"/>
    <property type="project" value="InterPro"/>
</dbReference>
<dbReference type="Gene3D" id="3.20.20.370">
    <property type="entry name" value="Glycoside hydrolase/deacetylase"/>
    <property type="match status" value="1"/>
</dbReference>
<accession>A0A9X3IMH0</accession>
<dbReference type="InterPro" id="IPR002509">
    <property type="entry name" value="NODB_dom"/>
</dbReference>
<sequence length="308" mass="34430">MSMTAIDSDAARIRARIPYSPITDRPALRLPGDARIAVWVIVNVENWSPAAPQPRTVLPPPMGQPLLPDIPNWAWHEYGMRVGFWRFVEVLRQRGIKASFAVNGSALSLYEPACRAALEAGWDFMGHGYVQRPMHRLDDEAEAIRATIEAITAFTGKPPRGWESPGLTETMATLDLLQAAGIEYVCDWCLDDQPVTLRAEGGPIVSVPYTVEINDVVMSAVQNQPSDEIFRRGVDQFDRLYLDGEAAPRVMAITIHPYLTGAPHRIRYLEKLLDHILGHEKVVTWTGAEILDWYQDEQRRLAVAGNAP</sequence>
<dbReference type="GO" id="GO:0005975">
    <property type="term" value="P:carbohydrate metabolic process"/>
    <property type="evidence" value="ECO:0007669"/>
    <property type="project" value="InterPro"/>
</dbReference>
<comment type="function">
    <text evidence="1">Is involved in generating a small heat-stable compound (Nod), an acylated oligomer of N-acetylglucosamine, that stimulates mitosis in various plant protoplasts.</text>
</comment>
<gene>
    <name evidence="6" type="ORF">OSH07_11830</name>
</gene>
<keyword evidence="7" id="KW-1185">Reference proteome</keyword>
<evidence type="ECO:0000256" key="3">
    <source>
        <dbReference type="ARBA" id="ARBA00020071"/>
    </source>
</evidence>
<dbReference type="PANTHER" id="PTHR43123">
    <property type="entry name" value="POLYSACCHARIDE DEACETYLASE-RELATED"/>
    <property type="match status" value="1"/>
</dbReference>
<evidence type="ECO:0000256" key="2">
    <source>
        <dbReference type="ARBA" id="ARBA00010973"/>
    </source>
</evidence>
<protein>
    <recommendedName>
        <fullName evidence="3">Chitooligosaccharide deacetylase</fullName>
    </recommendedName>
    <alternativeName>
        <fullName evidence="4">Nodulation protein B</fullName>
    </alternativeName>
</protein>
<evidence type="ECO:0000259" key="5">
    <source>
        <dbReference type="Pfam" id="PF01522"/>
    </source>
</evidence>
<comment type="caution">
    <text evidence="6">The sequence shown here is derived from an EMBL/GenBank/DDBJ whole genome shotgun (WGS) entry which is preliminary data.</text>
</comment>
<evidence type="ECO:0000313" key="7">
    <source>
        <dbReference type="Proteomes" id="UP001144805"/>
    </source>
</evidence>
<dbReference type="SUPFAM" id="SSF88713">
    <property type="entry name" value="Glycoside hydrolase/deacetylase"/>
    <property type="match status" value="1"/>
</dbReference>
<evidence type="ECO:0000256" key="1">
    <source>
        <dbReference type="ARBA" id="ARBA00003236"/>
    </source>
</evidence>
<comment type="similarity">
    <text evidence="2">Belongs to the polysaccharide deacetylase family.</text>
</comment>
<dbReference type="Proteomes" id="UP001144805">
    <property type="component" value="Unassembled WGS sequence"/>
</dbReference>
<dbReference type="Pfam" id="PF01522">
    <property type="entry name" value="Polysacc_deac_1"/>
    <property type="match status" value="1"/>
</dbReference>
<dbReference type="AlphaFoldDB" id="A0A9X3IMH0"/>
<dbReference type="CDD" id="cd10979">
    <property type="entry name" value="CE4_PuuE_like"/>
    <property type="match status" value="1"/>
</dbReference>
<evidence type="ECO:0000313" key="6">
    <source>
        <dbReference type="EMBL" id="MCX5569885.1"/>
    </source>
</evidence>
<reference evidence="6" key="1">
    <citation type="submission" date="2022-11" db="EMBL/GenBank/DDBJ databases">
        <title>Biodiversity and phylogenetic relationships of bacteria.</title>
        <authorList>
            <person name="Machado R.A.R."/>
            <person name="Bhat A."/>
            <person name="Loulou A."/>
            <person name="Kallel S."/>
        </authorList>
    </citation>
    <scope>NUCLEOTIDE SEQUENCE</scope>
    <source>
        <strain evidence="6">K-TC2</strain>
    </source>
</reference>